<evidence type="ECO:0000256" key="5">
    <source>
        <dbReference type="ARBA" id="ARBA00022784"/>
    </source>
</evidence>
<keyword evidence="7 11" id="KW-0560">Oxidoreductase</keyword>
<comment type="caution">
    <text evidence="13">The sequence shown here is derived from an EMBL/GenBank/DDBJ whole genome shotgun (WGS) entry which is preliminary data.</text>
</comment>
<evidence type="ECO:0000256" key="2">
    <source>
        <dbReference type="ARBA" id="ARBA00006622"/>
    </source>
</evidence>
<dbReference type="Proteomes" id="UP000663829">
    <property type="component" value="Unassembled WGS sequence"/>
</dbReference>
<keyword evidence="5 9" id="KW-0883">Thioether bond</keyword>
<evidence type="ECO:0000313" key="13">
    <source>
        <dbReference type="EMBL" id="CAF1018669.1"/>
    </source>
</evidence>
<dbReference type="FunFam" id="2.60.120.10:FF:000045">
    <property type="entry name" value="Cysteine dioxygenase 1"/>
    <property type="match status" value="1"/>
</dbReference>
<dbReference type="SUPFAM" id="SSF51182">
    <property type="entry name" value="RmlC-like cupins"/>
    <property type="match status" value="1"/>
</dbReference>
<dbReference type="InterPro" id="IPR010300">
    <property type="entry name" value="CDO_1"/>
</dbReference>
<evidence type="ECO:0000256" key="6">
    <source>
        <dbReference type="ARBA" id="ARBA00022964"/>
    </source>
</evidence>
<dbReference type="PANTHER" id="PTHR12918">
    <property type="entry name" value="CYSTEINE DIOXYGENASE"/>
    <property type="match status" value="1"/>
</dbReference>
<evidence type="ECO:0000256" key="4">
    <source>
        <dbReference type="ARBA" id="ARBA00022723"/>
    </source>
</evidence>
<dbReference type="Proteomes" id="UP000677228">
    <property type="component" value="Unassembled WGS sequence"/>
</dbReference>
<name>A0A814I5S6_9BILA</name>
<dbReference type="PANTHER" id="PTHR12918:SF1">
    <property type="entry name" value="CYSTEINE DIOXYGENASE TYPE 1"/>
    <property type="match status" value="1"/>
</dbReference>
<dbReference type="EMBL" id="CAJOBA010002211">
    <property type="protein sequence ID" value="CAF3635080.1"/>
    <property type="molecule type" value="Genomic_DNA"/>
</dbReference>
<comment type="similarity">
    <text evidence="2 11">Belongs to the cysteine dioxygenase family.</text>
</comment>
<comment type="pathway">
    <text evidence="1 11">Organosulfur biosynthesis; taurine biosynthesis; hypotaurine from L-cysteine: step 1/2.</text>
</comment>
<dbReference type="Proteomes" id="UP000681722">
    <property type="component" value="Unassembled WGS sequence"/>
</dbReference>
<dbReference type="InterPro" id="IPR011051">
    <property type="entry name" value="RmlC_Cupin_sf"/>
</dbReference>
<comment type="catalytic activity">
    <reaction evidence="11">
        <text>L-cysteine + O2 = 3-sulfino-L-alanine + H(+)</text>
        <dbReference type="Rhea" id="RHEA:20441"/>
        <dbReference type="ChEBI" id="CHEBI:15378"/>
        <dbReference type="ChEBI" id="CHEBI:15379"/>
        <dbReference type="ChEBI" id="CHEBI:35235"/>
        <dbReference type="ChEBI" id="CHEBI:61085"/>
        <dbReference type="EC" id="1.13.11.20"/>
    </reaction>
</comment>
<dbReference type="UniPathway" id="UPA00012">
    <property type="reaction ID" value="UER00537"/>
</dbReference>
<dbReference type="EMBL" id="CAJOBC010003566">
    <property type="protein sequence ID" value="CAF3790166.1"/>
    <property type="molecule type" value="Genomic_DNA"/>
</dbReference>
<dbReference type="AlphaFoldDB" id="A0A814I5S6"/>
<keyword evidence="4 10" id="KW-0479">Metal-binding</keyword>
<dbReference type="CDD" id="cd10548">
    <property type="entry name" value="cupin_CDO"/>
    <property type="match status" value="1"/>
</dbReference>
<accession>A0A814I5S6</accession>
<evidence type="ECO:0000256" key="11">
    <source>
        <dbReference type="RuleBase" id="RU366010"/>
    </source>
</evidence>
<dbReference type="GO" id="GO:0019448">
    <property type="term" value="P:L-cysteine catabolic process"/>
    <property type="evidence" value="ECO:0007669"/>
    <property type="project" value="TreeGrafter"/>
</dbReference>
<evidence type="ECO:0000256" key="10">
    <source>
        <dbReference type="PIRSR" id="PIRSR610300-51"/>
    </source>
</evidence>
<evidence type="ECO:0000256" key="7">
    <source>
        <dbReference type="ARBA" id="ARBA00023002"/>
    </source>
</evidence>
<dbReference type="GO" id="GO:0008198">
    <property type="term" value="F:ferrous iron binding"/>
    <property type="evidence" value="ECO:0007669"/>
    <property type="project" value="UniProtKB-ARBA"/>
</dbReference>
<evidence type="ECO:0000256" key="9">
    <source>
        <dbReference type="PIRSR" id="PIRSR610300-50"/>
    </source>
</evidence>
<evidence type="ECO:0000256" key="1">
    <source>
        <dbReference type="ARBA" id="ARBA00004759"/>
    </source>
</evidence>
<reference evidence="13" key="1">
    <citation type="submission" date="2021-02" db="EMBL/GenBank/DDBJ databases">
        <authorList>
            <person name="Nowell W R."/>
        </authorList>
    </citation>
    <scope>NUCLEOTIDE SEQUENCE</scope>
</reference>
<evidence type="ECO:0000313" key="16">
    <source>
        <dbReference type="Proteomes" id="UP000663829"/>
    </source>
</evidence>
<proteinExistence type="inferred from homology"/>
<gene>
    <name evidence="13" type="ORF">GPM918_LOCUS14660</name>
    <name evidence="12" type="ORF">OVA965_LOCUS7083</name>
    <name evidence="15" type="ORF">SRO942_LOCUS14660</name>
    <name evidence="14" type="ORF">TMI583_LOCUS7079</name>
</gene>
<dbReference type="Pfam" id="PF05995">
    <property type="entry name" value="CDO_I"/>
    <property type="match status" value="1"/>
</dbReference>
<dbReference type="EMBL" id="CAJNOK010002211">
    <property type="protein sequence ID" value="CAF0849822.1"/>
    <property type="molecule type" value="Genomic_DNA"/>
</dbReference>
<sequence>MTDALTYSSHQQQISDNPSIYFKKQNQHNENHENPRTLRELIEYLYEAFSTDMVDLDYLHTIMTNYKSSPKDWQQYAKFKQDRYTRNLVDGGNGKFNLMLLCWSEGQGSSIHDHTNSHCFMKCLDGKLVETRYEWPTEDDQQEDDKKEKPMKLKYQSDLNYNDVLYINDSLGLHRVENPSHTDKCVTLHLYIPPYHQCHTFDERTGKQGQVVVTFYSKYGQILEKETPAL</sequence>
<feature type="binding site" evidence="10">
    <location>
        <position position="174"/>
    </location>
    <ligand>
        <name>Fe cation</name>
        <dbReference type="ChEBI" id="CHEBI:24875"/>
        <note>catalytic</note>
    </ligand>
</feature>
<feature type="binding site" evidence="10">
    <location>
        <position position="112"/>
    </location>
    <ligand>
        <name>Fe cation</name>
        <dbReference type="ChEBI" id="CHEBI:24875"/>
        <note>catalytic</note>
    </ligand>
</feature>
<feature type="cross-link" description="3'-(S-cysteinyl)-tyrosine (Cys-Tyr)" evidence="9">
    <location>
        <begin position="119"/>
        <end position="191"/>
    </location>
</feature>
<dbReference type="EC" id="1.13.11.20" evidence="3 11"/>
<keyword evidence="8 10" id="KW-0408">Iron</keyword>
<evidence type="ECO:0000313" key="12">
    <source>
        <dbReference type="EMBL" id="CAF0849822.1"/>
    </source>
</evidence>
<evidence type="ECO:0000256" key="8">
    <source>
        <dbReference type="ARBA" id="ARBA00023004"/>
    </source>
</evidence>
<keyword evidence="16" id="KW-1185">Reference proteome</keyword>
<keyword evidence="6 11" id="KW-0223">Dioxygenase</keyword>
<dbReference type="OrthoDB" id="543511at2759"/>
<feature type="binding site" evidence="10">
    <location>
        <position position="114"/>
    </location>
    <ligand>
        <name>Fe cation</name>
        <dbReference type="ChEBI" id="CHEBI:24875"/>
        <note>catalytic</note>
    </ligand>
</feature>
<dbReference type="InterPro" id="IPR014710">
    <property type="entry name" value="RmlC-like_jellyroll"/>
</dbReference>
<dbReference type="Gene3D" id="2.60.120.10">
    <property type="entry name" value="Jelly Rolls"/>
    <property type="match status" value="1"/>
</dbReference>
<comment type="cofactor">
    <cofactor evidence="11">
        <name>Fe cation</name>
        <dbReference type="ChEBI" id="CHEBI:24875"/>
    </cofactor>
    <text evidence="11">Binds 1 Fe cation per subunit.</text>
</comment>
<protein>
    <recommendedName>
        <fullName evidence="3 11">Cysteine dioxygenase</fullName>
        <ecNumber evidence="3 11">1.13.11.20</ecNumber>
    </recommendedName>
</protein>
<dbReference type="Proteomes" id="UP000682733">
    <property type="component" value="Unassembled WGS sequence"/>
</dbReference>
<evidence type="ECO:0000313" key="14">
    <source>
        <dbReference type="EMBL" id="CAF3635080.1"/>
    </source>
</evidence>
<dbReference type="GO" id="GO:0042412">
    <property type="term" value="P:taurine biosynthetic process"/>
    <property type="evidence" value="ECO:0007669"/>
    <property type="project" value="UniProtKB-UniRule"/>
</dbReference>
<evidence type="ECO:0000256" key="3">
    <source>
        <dbReference type="ARBA" id="ARBA00013133"/>
    </source>
</evidence>
<dbReference type="EMBL" id="CAJNOQ010003566">
    <property type="protein sequence ID" value="CAF1018669.1"/>
    <property type="molecule type" value="Genomic_DNA"/>
</dbReference>
<dbReference type="GO" id="GO:0017172">
    <property type="term" value="F:cysteine dioxygenase activity"/>
    <property type="evidence" value="ECO:0007669"/>
    <property type="project" value="UniProtKB-UniRule"/>
</dbReference>
<evidence type="ECO:0000313" key="15">
    <source>
        <dbReference type="EMBL" id="CAF3790166.1"/>
    </source>
</evidence>
<organism evidence="13 16">
    <name type="scientific">Didymodactylos carnosus</name>
    <dbReference type="NCBI Taxonomy" id="1234261"/>
    <lineage>
        <taxon>Eukaryota</taxon>
        <taxon>Metazoa</taxon>
        <taxon>Spiralia</taxon>
        <taxon>Gnathifera</taxon>
        <taxon>Rotifera</taxon>
        <taxon>Eurotatoria</taxon>
        <taxon>Bdelloidea</taxon>
        <taxon>Philodinida</taxon>
        <taxon>Philodinidae</taxon>
        <taxon>Didymodactylos</taxon>
    </lineage>
</organism>